<dbReference type="PANTHER" id="PTHR45712:SF22">
    <property type="entry name" value="INSULIN-LIKE GROWTH FACTOR-BINDING PROTEIN COMPLEX ACID LABILE SUBUNIT"/>
    <property type="match status" value="1"/>
</dbReference>
<organism evidence="5 6">
    <name type="scientific">Polypedilum vanderplanki</name>
    <name type="common">Sleeping chironomid midge</name>
    <dbReference type="NCBI Taxonomy" id="319348"/>
    <lineage>
        <taxon>Eukaryota</taxon>
        <taxon>Metazoa</taxon>
        <taxon>Ecdysozoa</taxon>
        <taxon>Arthropoda</taxon>
        <taxon>Hexapoda</taxon>
        <taxon>Insecta</taxon>
        <taxon>Pterygota</taxon>
        <taxon>Neoptera</taxon>
        <taxon>Endopterygota</taxon>
        <taxon>Diptera</taxon>
        <taxon>Nematocera</taxon>
        <taxon>Chironomoidea</taxon>
        <taxon>Chironomidae</taxon>
        <taxon>Chironominae</taxon>
        <taxon>Polypedilum</taxon>
        <taxon>Polypedilum</taxon>
    </lineage>
</organism>
<evidence type="ECO:0000256" key="3">
    <source>
        <dbReference type="SAM" id="Coils"/>
    </source>
</evidence>
<dbReference type="SUPFAM" id="SSF52058">
    <property type="entry name" value="L domain-like"/>
    <property type="match status" value="1"/>
</dbReference>
<dbReference type="Gene3D" id="3.80.10.10">
    <property type="entry name" value="Ribonuclease Inhibitor"/>
    <property type="match status" value="2"/>
</dbReference>
<protein>
    <submittedName>
        <fullName evidence="5">Uncharacterized protein</fullName>
    </submittedName>
</protein>
<keyword evidence="4" id="KW-1133">Transmembrane helix</keyword>
<evidence type="ECO:0000256" key="4">
    <source>
        <dbReference type="SAM" id="Phobius"/>
    </source>
</evidence>
<dbReference type="InterPro" id="IPR001611">
    <property type="entry name" value="Leu-rich_rpt"/>
</dbReference>
<dbReference type="SMART" id="SM00365">
    <property type="entry name" value="LRR_SD22"/>
    <property type="match status" value="6"/>
</dbReference>
<keyword evidence="1" id="KW-0433">Leucine-rich repeat</keyword>
<dbReference type="Pfam" id="PF13855">
    <property type="entry name" value="LRR_8"/>
    <property type="match status" value="2"/>
</dbReference>
<evidence type="ECO:0000313" key="5">
    <source>
        <dbReference type="EMBL" id="KAG5667916.1"/>
    </source>
</evidence>
<keyword evidence="3" id="KW-0175">Coiled coil</keyword>
<dbReference type="EMBL" id="JADBJN010000004">
    <property type="protein sequence ID" value="KAG5667916.1"/>
    <property type="molecule type" value="Genomic_DNA"/>
</dbReference>
<dbReference type="InterPro" id="IPR032675">
    <property type="entry name" value="LRR_dom_sf"/>
</dbReference>
<feature type="transmembrane region" description="Helical" evidence="4">
    <location>
        <begin position="35"/>
        <end position="57"/>
    </location>
</feature>
<dbReference type="PANTHER" id="PTHR45712">
    <property type="entry name" value="AGAP008170-PA"/>
    <property type="match status" value="1"/>
</dbReference>
<comment type="caution">
    <text evidence="5">The sequence shown here is derived from an EMBL/GenBank/DDBJ whole genome shotgun (WGS) entry which is preliminary data.</text>
</comment>
<evidence type="ECO:0000313" key="6">
    <source>
        <dbReference type="Proteomes" id="UP001107558"/>
    </source>
</evidence>
<dbReference type="OrthoDB" id="10631697at2759"/>
<dbReference type="InterPro" id="IPR003591">
    <property type="entry name" value="Leu-rich_rpt_typical-subtyp"/>
</dbReference>
<keyword evidence="2" id="KW-0677">Repeat</keyword>
<feature type="coiled-coil region" evidence="3">
    <location>
        <begin position="297"/>
        <end position="457"/>
    </location>
</feature>
<dbReference type="InterPro" id="IPR050333">
    <property type="entry name" value="SLRP"/>
</dbReference>
<keyword evidence="4" id="KW-0472">Membrane</keyword>
<keyword evidence="4" id="KW-0812">Transmembrane</keyword>
<evidence type="ECO:0000256" key="2">
    <source>
        <dbReference type="ARBA" id="ARBA00022737"/>
    </source>
</evidence>
<reference evidence="5" key="1">
    <citation type="submission" date="2021-03" db="EMBL/GenBank/DDBJ databases">
        <title>Chromosome level genome of the anhydrobiotic midge Polypedilum vanderplanki.</title>
        <authorList>
            <person name="Yoshida Y."/>
            <person name="Kikawada T."/>
            <person name="Gusev O."/>
        </authorList>
    </citation>
    <scope>NUCLEOTIDE SEQUENCE</scope>
    <source>
        <strain evidence="5">NIAS01</strain>
        <tissue evidence="5">Whole body or cell culture</tissue>
    </source>
</reference>
<proteinExistence type="predicted"/>
<accession>A0A9J6BDI3</accession>
<dbReference type="Proteomes" id="UP001107558">
    <property type="component" value="Chromosome 4"/>
</dbReference>
<gene>
    <name evidence="5" type="ORF">PVAND_015881</name>
</gene>
<keyword evidence="6" id="KW-1185">Reference proteome</keyword>
<sequence>MILFFSLDRELENNRIKLKSFGKIKKERNSVMKRIFVSSFLLIFFTISLTSSLNITIQCKTSKGSNSCVNHVIKIEEKGAKIVEPINGEYTELHLRSTIIHFLPINLKEAFPKIQTLKVFNSSLKEVKKENFEGFLNLTNLELNKNILEKLQSDTFESLIKLEKIVLSGNKIKYLHGSIFSKNLNLTEIVISNNQLETLNDQTFKKLTKLKILDLSFNFIEDFNSGTFKDCKELKRFDFSHNNLKHSPDDIFKGLEKLKIDKKHIRNNKCIEDYENYHETKVTDKNELINAFKESCKPSNQEKLDEMNRKIEELTKENEELKKNLKTCNKDLDDKKKEVQDLGEAKKECDDDLATKTEEAEKFDEIKTNLEITNEAQEKEIKELKEFHKNSNNSNQILNEELKNLKISYVNLEKNFEAVKNTNFIFGNDLKNMTEKHKNTKEKAEKCKENFRTLQEISQNLNFEKNYLEENLKICKENVTSCDLMTKYYFQKIYEKGKDCEFNAQNQNLPEIIQNSARNSEILFDFPCNFGKLENKIFLNVYSCSILNFANLNCNSKLNKISGVHSSLLNSDRSVEGLNIQDTSIVASTLNVFENFNNLKVLSIQGSNFGNFEYKCGKIETIYVVKSTIGEELEISKCSSLKKLIIDSTNLKVIKSSQVISTLTEIYLKNNKIENISQNFFKNFDNLISIDLSKNKISQLDGRMFDYNTNLKNAIFTDNPIIKINGDIFNRNRNLQVVVFKNCRCIDKNATGASKINELKAEIKEKCK</sequence>
<dbReference type="SMART" id="SM00369">
    <property type="entry name" value="LRR_TYP"/>
    <property type="match status" value="7"/>
</dbReference>
<evidence type="ECO:0000256" key="1">
    <source>
        <dbReference type="ARBA" id="ARBA00022614"/>
    </source>
</evidence>
<name>A0A9J6BDI3_POLVA</name>
<dbReference type="AlphaFoldDB" id="A0A9J6BDI3"/>